<dbReference type="EMBL" id="FWFQ01000006">
    <property type="protein sequence ID" value="SLN26984.1"/>
    <property type="molecule type" value="Genomic_DNA"/>
</dbReference>
<evidence type="ECO:0000313" key="4">
    <source>
        <dbReference type="Proteomes" id="UP000193409"/>
    </source>
</evidence>
<feature type="chain" id="PRO_5012124910" evidence="2">
    <location>
        <begin position="41"/>
        <end position="259"/>
    </location>
</feature>
<dbReference type="InterPro" id="IPR028994">
    <property type="entry name" value="Integrin_alpha_N"/>
</dbReference>
<gene>
    <name evidence="3" type="ORF">PSA7680_01199</name>
</gene>
<dbReference type="AlphaFoldDB" id="A0A1Y5RWR5"/>
<reference evidence="3 4" key="1">
    <citation type="submission" date="2017-03" db="EMBL/GenBank/DDBJ databases">
        <authorList>
            <person name="Afonso C.L."/>
            <person name="Miller P.J."/>
            <person name="Scott M.A."/>
            <person name="Spackman E."/>
            <person name="Goraichik I."/>
            <person name="Dimitrov K.M."/>
            <person name="Suarez D.L."/>
            <person name="Swayne D.E."/>
        </authorList>
    </citation>
    <scope>NUCLEOTIDE SEQUENCE [LARGE SCALE GENOMIC DNA]</scope>
    <source>
        <strain evidence="3 4">CECT 7680</strain>
    </source>
</reference>
<keyword evidence="1 2" id="KW-0732">Signal</keyword>
<dbReference type="RefSeq" id="WP_139838564.1">
    <property type="nucleotide sequence ID" value="NZ_FWFQ01000006.1"/>
</dbReference>
<keyword evidence="4" id="KW-1185">Reference proteome</keyword>
<dbReference type="Pfam" id="PF13517">
    <property type="entry name" value="FG-GAP_3"/>
    <property type="match status" value="1"/>
</dbReference>
<evidence type="ECO:0000256" key="1">
    <source>
        <dbReference type="ARBA" id="ARBA00022729"/>
    </source>
</evidence>
<name>A0A1Y5RWR5_9RHOB</name>
<evidence type="ECO:0000313" key="3">
    <source>
        <dbReference type="EMBL" id="SLN26984.1"/>
    </source>
</evidence>
<organism evidence="3 4">
    <name type="scientific">Pseudoruegeria aquimaris</name>
    <dbReference type="NCBI Taxonomy" id="393663"/>
    <lineage>
        <taxon>Bacteria</taxon>
        <taxon>Pseudomonadati</taxon>
        <taxon>Pseudomonadota</taxon>
        <taxon>Alphaproteobacteria</taxon>
        <taxon>Rhodobacterales</taxon>
        <taxon>Roseobacteraceae</taxon>
        <taxon>Pseudoruegeria</taxon>
    </lineage>
</organism>
<dbReference type="SUPFAM" id="SSF69318">
    <property type="entry name" value="Integrin alpha N-terminal domain"/>
    <property type="match status" value="1"/>
</dbReference>
<evidence type="ECO:0000256" key="2">
    <source>
        <dbReference type="SAM" id="SignalP"/>
    </source>
</evidence>
<proteinExistence type="predicted"/>
<accession>A0A1Y5RWR5</accession>
<protein>
    <submittedName>
        <fullName evidence="3">FG-GAP repeat protein</fullName>
    </submittedName>
</protein>
<sequence length="259" mass="27392">MRGRGPRFSQARAPIHAWVSVLATRLALLAGGLAAGGALAQTGAAITAARYDDPTTRYAHGVLGDAIEHGTLVLTLSDGRSRRIVLPESRVFEDTAPRLADLDGDGAPEVIVVESDARRGARLAVHGPEGLIAATPYIGTRNRWLAPVGAADLDGDGRVEIAYVDRPHLARILRVWRYEAGGLTEVAQMQGISNHRIGEDFITGGIRSCAGAPEMVVPRADWQRLLSLRLTPKGELLETDIGPFEGAAATEAALRCAGG</sequence>
<feature type="signal peptide" evidence="2">
    <location>
        <begin position="1"/>
        <end position="40"/>
    </location>
</feature>
<dbReference type="InterPro" id="IPR013517">
    <property type="entry name" value="FG-GAP"/>
</dbReference>
<dbReference type="Proteomes" id="UP000193409">
    <property type="component" value="Unassembled WGS sequence"/>
</dbReference>
<dbReference type="OrthoDB" id="58662at2"/>